<dbReference type="InterPro" id="IPR017850">
    <property type="entry name" value="Alkaline_phosphatase_core_sf"/>
</dbReference>
<accession>A0A2C5X0M8</accession>
<feature type="transmembrane region" description="Helical" evidence="6">
    <location>
        <begin position="822"/>
        <end position="844"/>
    </location>
</feature>
<dbReference type="InterPro" id="IPR024607">
    <property type="entry name" value="Sulfatase_CS"/>
</dbReference>
<dbReference type="AlphaFoldDB" id="A0A2C5X0M8"/>
<dbReference type="GO" id="GO:0022857">
    <property type="term" value="F:transmembrane transporter activity"/>
    <property type="evidence" value="ECO:0007669"/>
    <property type="project" value="InterPro"/>
</dbReference>
<evidence type="ECO:0000256" key="6">
    <source>
        <dbReference type="SAM" id="Phobius"/>
    </source>
</evidence>
<sequence>MQLSGLVSVALAIAGSLIQCASTLETQQAPLLPSPDPRRVGRQPNIVFILVDDQDKRLDSLAYMPSVKKHLLEQGTSFENHFCTTAICCPSRVSLWTGKLAHNTNVTDVSPPYGGYPKFVSQGFNNAYLPVWLQNSGYNTYYTGKLFNSHNINNYNSPYPAGWNGSDFLLDPFTYQYLNSTYQHNRDAPQSYEGRHTTEILTEKAYNLLDEASRETRPFFLGIAPIAPHSNVGFTFHPDGTHTAHFTEPIPANRHKNLFGDAFVPRTPNFNPDKPTGASWIQLQHKLNGSAIEYNDHFYRQRLRALQGVDELVDGLFERLAKKGLLDNTYFFYTSDNGFHIGQHRLPPGKECGYEEDINVPLIIRGPGVPANKVTSLVTTHIDLAPTLLHLAQSAFDSTFGFDGMPIPLTLSQLETAQDTRHEHVTVEFWGTGLAEGRYGFSNGAYVAANNTYKALRVVGASGRDYNLYYAVWCDGSRELYDLATDPYQIANLLHSSTSSAKPTLFSVPIQKLVERLDALLLVLKSCQGRTCVEPWKSLHPQGNVQKLGDALSPRFDQFYADQVRVKYDHCESGVGVFFGAVQSNSSNRDLSRVFKADASLTITPSMLDKANTTYQAMEATSSERTALLGHQPAIAKAGHGKNQDNDSRLAVQVPLGAPAEAASDPRIVQIVMVMVLAVFVYNADGSLVLATHTTIASEFDSLESSSWIFTAFGLAGAATQVMFGKLSDVYGRKPVILFCYSVFSIGCLVIGTAESLGTVIIGRIICGSVGAGMGLLVSILLVDIVPIRDLAAWRSYINLAATAGRSAGGPLGGWLADAVGWRWSFLGQVPLFMLASALCLLYLPDTKTAGRNTRRASASVEAGGAGEISEDGKPKAELDLVGALLLGSAILAFLFPVQMGGSLFPWNSPWIPALFAASLVLLGLFITCEARWTSSPLLPLVLFRNREATASFLIMFLQTSAQVSLMFSIPIFFQVVHKSSSSEAGWHLFPAVLGNTLGSILSGMIIQRTGRYKWLVCVATLSSCLCYSLLILTWNVPVGWIKSMFVFPGGFGSGVAQSAVFVSLQNVIDKSHAAPALSILYLSTAIGPIIGVSASTAVMRMGIRARLNGDLASLGYNSTERASIVYSAISSVDFVKEAQGKLAKAIVHSYIVGLEYSHAFSLALAVAGFILVALLKDHRV</sequence>
<keyword evidence="5" id="KW-0325">Glycoprotein</keyword>
<feature type="transmembrane region" description="Helical" evidence="6">
    <location>
        <begin position="760"/>
        <end position="785"/>
    </location>
</feature>
<evidence type="ECO:0000313" key="10">
    <source>
        <dbReference type="Proteomes" id="UP000222788"/>
    </source>
</evidence>
<dbReference type="Gene3D" id="3.40.720.10">
    <property type="entry name" value="Alkaline Phosphatase, subunit A"/>
    <property type="match status" value="1"/>
</dbReference>
<evidence type="ECO:0000256" key="5">
    <source>
        <dbReference type="ARBA" id="ARBA00023180"/>
    </source>
</evidence>
<keyword evidence="4" id="KW-0378">Hydrolase</keyword>
<comment type="similarity">
    <text evidence="2">Belongs to the sulfatase family.</text>
</comment>
<dbReference type="Pfam" id="PF07690">
    <property type="entry name" value="MFS_1"/>
    <property type="match status" value="1"/>
</dbReference>
<feature type="transmembrane region" description="Helical" evidence="6">
    <location>
        <begin position="950"/>
        <end position="974"/>
    </location>
</feature>
<feature type="domain" description="Major facilitator superfamily (MFS) profile" evidence="8">
    <location>
        <begin position="671"/>
        <end position="1181"/>
    </location>
</feature>
<feature type="transmembrane region" description="Helical" evidence="6">
    <location>
        <begin position="1157"/>
        <end position="1176"/>
    </location>
</feature>
<evidence type="ECO:0000256" key="7">
    <source>
        <dbReference type="SAM" id="SignalP"/>
    </source>
</evidence>
<evidence type="ECO:0000256" key="4">
    <source>
        <dbReference type="ARBA" id="ARBA00022801"/>
    </source>
</evidence>
<feature type="transmembrane region" description="Helical" evidence="6">
    <location>
        <begin position="910"/>
        <end position="929"/>
    </location>
</feature>
<feature type="transmembrane region" description="Helical" evidence="6">
    <location>
        <begin position="736"/>
        <end position="754"/>
    </location>
</feature>
<dbReference type="Gene3D" id="1.20.1250.20">
    <property type="entry name" value="MFS general substrate transporter like domains"/>
    <property type="match status" value="2"/>
</dbReference>
<feature type="transmembrane region" description="Helical" evidence="6">
    <location>
        <begin position="1077"/>
        <end position="1100"/>
    </location>
</feature>
<reference evidence="9 10" key="2">
    <citation type="journal article" date="2013" name="IMA Fungus">
        <title>IMA Genome-F 1: Ceratocystis fimbriata: Draft nuclear genome sequence for the plant pathogen, Ceratocystis fimbriata.</title>
        <authorList>
            <person name="Wilken P.M."/>
            <person name="Steenkamp E.T."/>
            <person name="Wingfield M.J."/>
            <person name="de Beer Z.W."/>
            <person name="Wingfield B.D."/>
        </authorList>
    </citation>
    <scope>NUCLEOTIDE SEQUENCE [LARGE SCALE GENOMIC DNA]</scope>
    <source>
        <strain evidence="9 10">CBS 114723</strain>
    </source>
</reference>
<evidence type="ECO:0000256" key="1">
    <source>
        <dbReference type="ARBA" id="ARBA00004141"/>
    </source>
</evidence>
<name>A0A2C5X0M8_9PEZI</name>
<dbReference type="PANTHER" id="PTHR43108:SF8">
    <property type="entry name" value="SD21168P"/>
    <property type="match status" value="1"/>
</dbReference>
<evidence type="ECO:0000313" key="9">
    <source>
        <dbReference type="EMBL" id="PHH51827.1"/>
    </source>
</evidence>
<feature type="transmembrane region" description="Helical" evidence="6">
    <location>
        <begin position="707"/>
        <end position="724"/>
    </location>
</feature>
<dbReference type="GO" id="GO:0008449">
    <property type="term" value="F:N-acetylglucosamine-6-sulfatase activity"/>
    <property type="evidence" value="ECO:0007669"/>
    <property type="project" value="TreeGrafter"/>
</dbReference>
<dbReference type="SUPFAM" id="SSF103473">
    <property type="entry name" value="MFS general substrate transporter"/>
    <property type="match status" value="1"/>
</dbReference>
<dbReference type="InterPro" id="IPR020846">
    <property type="entry name" value="MFS_dom"/>
</dbReference>
<keyword evidence="6" id="KW-0812">Transmembrane</keyword>
<comment type="caution">
    <text evidence="9">The sequence shown here is derived from an EMBL/GenBank/DDBJ whole genome shotgun (WGS) entry which is preliminary data.</text>
</comment>
<dbReference type="GO" id="GO:0005539">
    <property type="term" value="F:glycosaminoglycan binding"/>
    <property type="evidence" value="ECO:0007669"/>
    <property type="project" value="TreeGrafter"/>
</dbReference>
<organism evidence="9 10">
    <name type="scientific">Ceratocystis fimbriata CBS 114723</name>
    <dbReference type="NCBI Taxonomy" id="1035309"/>
    <lineage>
        <taxon>Eukaryota</taxon>
        <taxon>Fungi</taxon>
        <taxon>Dikarya</taxon>
        <taxon>Ascomycota</taxon>
        <taxon>Pezizomycotina</taxon>
        <taxon>Sordariomycetes</taxon>
        <taxon>Hypocreomycetidae</taxon>
        <taxon>Microascales</taxon>
        <taxon>Ceratocystidaceae</taxon>
        <taxon>Ceratocystis</taxon>
    </lineage>
</organism>
<feature type="signal peptide" evidence="7">
    <location>
        <begin position="1"/>
        <end position="23"/>
    </location>
</feature>
<dbReference type="CDD" id="cd16147">
    <property type="entry name" value="G6S"/>
    <property type="match status" value="1"/>
</dbReference>
<dbReference type="STRING" id="1035309.A0A2C5X0M8"/>
<dbReference type="EMBL" id="APWK03000085">
    <property type="protein sequence ID" value="PHH51827.1"/>
    <property type="molecule type" value="Genomic_DNA"/>
</dbReference>
<reference evidence="9 10" key="1">
    <citation type="journal article" date="2013" name="Fungal Biol.">
        <title>Analysis of microsatellite markers in the genome of the plant pathogen Ceratocystis fimbriata.</title>
        <authorList>
            <person name="Simpson M.C."/>
            <person name="Wilken P.M."/>
            <person name="Coetzee M.P."/>
            <person name="Wingfield M.J."/>
            <person name="Wingfield B.D."/>
        </authorList>
    </citation>
    <scope>NUCLEOTIDE SEQUENCE [LARGE SCALE GENOMIC DNA]</scope>
    <source>
        <strain evidence="9 10">CBS 114723</strain>
    </source>
</reference>
<evidence type="ECO:0000256" key="2">
    <source>
        <dbReference type="ARBA" id="ARBA00008779"/>
    </source>
</evidence>
<feature type="transmembrane region" description="Helical" evidence="6">
    <location>
        <begin position="1015"/>
        <end position="1035"/>
    </location>
</feature>
<dbReference type="PANTHER" id="PTHR43108">
    <property type="entry name" value="N-ACETYLGLUCOSAMINE-6-SULFATASE FAMILY MEMBER"/>
    <property type="match status" value="1"/>
</dbReference>
<dbReference type="SUPFAM" id="SSF53649">
    <property type="entry name" value="Alkaline phosphatase-like"/>
    <property type="match status" value="1"/>
</dbReference>
<protein>
    <submittedName>
        <fullName evidence="9">Arylsulfatase</fullName>
    </submittedName>
</protein>
<keyword evidence="6" id="KW-1133">Transmembrane helix</keyword>
<proteinExistence type="inferred from homology"/>
<dbReference type="Proteomes" id="UP000222788">
    <property type="component" value="Unassembled WGS sequence"/>
</dbReference>
<evidence type="ECO:0000256" key="3">
    <source>
        <dbReference type="ARBA" id="ARBA00022729"/>
    </source>
</evidence>
<evidence type="ECO:0000259" key="8">
    <source>
        <dbReference type="PROSITE" id="PS50850"/>
    </source>
</evidence>
<dbReference type="InterPro" id="IPR000917">
    <property type="entry name" value="Sulfatase_N"/>
</dbReference>
<keyword evidence="3 7" id="KW-0732">Signal</keyword>
<feature type="transmembrane region" description="Helical" evidence="6">
    <location>
        <begin position="1041"/>
        <end position="1065"/>
    </location>
</feature>
<feature type="transmembrane region" description="Helical" evidence="6">
    <location>
        <begin position="879"/>
        <end position="898"/>
    </location>
</feature>
<dbReference type="Pfam" id="PF00884">
    <property type="entry name" value="Sulfatase"/>
    <property type="match status" value="1"/>
</dbReference>
<feature type="chain" id="PRO_5013356096" evidence="7">
    <location>
        <begin position="24"/>
        <end position="1181"/>
    </location>
</feature>
<dbReference type="InterPro" id="IPR011701">
    <property type="entry name" value="MFS"/>
</dbReference>
<keyword evidence="6" id="KW-0472">Membrane</keyword>
<dbReference type="PROSITE" id="PS50850">
    <property type="entry name" value="MFS"/>
    <property type="match status" value="1"/>
</dbReference>
<dbReference type="GO" id="GO:0016020">
    <property type="term" value="C:membrane"/>
    <property type="evidence" value="ECO:0007669"/>
    <property type="project" value="UniProtKB-SubCell"/>
</dbReference>
<dbReference type="InterPro" id="IPR036259">
    <property type="entry name" value="MFS_trans_sf"/>
</dbReference>
<dbReference type="FunFam" id="3.40.720.10:FF:000051">
    <property type="entry name" value="Arylsulfatase"/>
    <property type="match status" value="1"/>
</dbReference>
<gene>
    <name evidence="9" type="primary">ARS</name>
    <name evidence="9" type="ORF">CFIMG_001914RA</name>
</gene>
<keyword evidence="10" id="KW-1185">Reference proteome</keyword>
<dbReference type="OrthoDB" id="96314at2759"/>
<dbReference type="PROSITE" id="PS00523">
    <property type="entry name" value="SULFATASE_1"/>
    <property type="match status" value="1"/>
</dbReference>
<comment type="subcellular location">
    <subcellularLocation>
        <location evidence="1">Membrane</location>
        <topology evidence="1">Multi-pass membrane protein</topology>
    </subcellularLocation>
</comment>
<feature type="transmembrane region" description="Helical" evidence="6">
    <location>
        <begin position="986"/>
        <end position="1008"/>
    </location>
</feature>